<proteinExistence type="predicted"/>
<reference evidence="1 2" key="1">
    <citation type="submission" date="2020-08" db="EMBL/GenBank/DDBJ databases">
        <title>Functional genomics of gut bacteria from endangered species of beetles.</title>
        <authorList>
            <person name="Carlos-Shanley C."/>
        </authorList>
    </citation>
    <scope>NUCLEOTIDE SEQUENCE [LARGE SCALE GENOMIC DNA]</scope>
    <source>
        <strain evidence="1 2">S00070</strain>
    </source>
</reference>
<evidence type="ECO:0000313" key="1">
    <source>
        <dbReference type="EMBL" id="MBB6003282.1"/>
    </source>
</evidence>
<gene>
    <name evidence="1" type="ORF">HNP25_001935</name>
</gene>
<dbReference type="AlphaFoldDB" id="A0A841EIK5"/>
<dbReference type="Proteomes" id="UP000524404">
    <property type="component" value="Unassembled WGS sequence"/>
</dbReference>
<name>A0A841EIK5_9BACT</name>
<sequence length="133" mass="15169">MIEDYTAISNAPNSPDLNGKYLGIISADFALVAEFLKEASYQIRTRGFSKFPIFAVSQNPVQIGQKLIGIHEMSGNTWNYHASFAEEFVQREIIAEENLEVFQSSYKDADEYCCLFVLDRDFASFIYIPFPED</sequence>
<evidence type="ECO:0000313" key="2">
    <source>
        <dbReference type="Proteomes" id="UP000524404"/>
    </source>
</evidence>
<protein>
    <submittedName>
        <fullName evidence="1">Uncharacterized protein</fullName>
    </submittedName>
</protein>
<organism evidence="1 2">
    <name type="scientific">Arcicella rosea</name>
    <dbReference type="NCBI Taxonomy" id="502909"/>
    <lineage>
        <taxon>Bacteria</taxon>
        <taxon>Pseudomonadati</taxon>
        <taxon>Bacteroidota</taxon>
        <taxon>Cytophagia</taxon>
        <taxon>Cytophagales</taxon>
        <taxon>Flectobacillaceae</taxon>
        <taxon>Arcicella</taxon>
    </lineage>
</organism>
<dbReference type="RefSeq" id="WP_184133652.1">
    <property type="nucleotide sequence ID" value="NZ_JACHKT010000011.1"/>
</dbReference>
<dbReference type="EMBL" id="JACHKT010000011">
    <property type="protein sequence ID" value="MBB6003282.1"/>
    <property type="molecule type" value="Genomic_DNA"/>
</dbReference>
<keyword evidence="2" id="KW-1185">Reference proteome</keyword>
<comment type="caution">
    <text evidence="1">The sequence shown here is derived from an EMBL/GenBank/DDBJ whole genome shotgun (WGS) entry which is preliminary data.</text>
</comment>
<accession>A0A841EIK5</accession>